<reference evidence="2" key="1">
    <citation type="submission" date="2017-02" db="UniProtKB">
        <authorList>
            <consortium name="WormBaseParasite"/>
        </authorList>
    </citation>
    <scope>IDENTIFICATION</scope>
</reference>
<keyword evidence="1" id="KW-1185">Reference proteome</keyword>
<name>A0A0N5A0E9_PARTI</name>
<dbReference type="AlphaFoldDB" id="A0A0N5A0E9"/>
<dbReference type="WBParaSite" id="PTRK_0001489666.1">
    <property type="protein sequence ID" value="PTRK_0001489666.1"/>
    <property type="gene ID" value="PTRK_0001489666"/>
</dbReference>
<organism evidence="1 2">
    <name type="scientific">Parastrongyloides trichosuri</name>
    <name type="common">Possum-specific nematode worm</name>
    <dbReference type="NCBI Taxonomy" id="131310"/>
    <lineage>
        <taxon>Eukaryota</taxon>
        <taxon>Metazoa</taxon>
        <taxon>Ecdysozoa</taxon>
        <taxon>Nematoda</taxon>
        <taxon>Chromadorea</taxon>
        <taxon>Rhabditida</taxon>
        <taxon>Tylenchina</taxon>
        <taxon>Panagrolaimomorpha</taxon>
        <taxon>Strongyloidoidea</taxon>
        <taxon>Strongyloididae</taxon>
        <taxon>Parastrongyloides</taxon>
    </lineage>
</organism>
<proteinExistence type="predicted"/>
<evidence type="ECO:0000313" key="2">
    <source>
        <dbReference type="WBParaSite" id="PTRK_0001489666.1"/>
    </source>
</evidence>
<evidence type="ECO:0000313" key="1">
    <source>
        <dbReference type="Proteomes" id="UP000038045"/>
    </source>
</evidence>
<accession>A0A0N5A0E9</accession>
<sequence>MRIHPILGLSQLVRKVPCLMEWINKEELIRNWVAANNLMMVDGNEALKYKRRQLSMDRNFATISRQ</sequence>
<protein>
    <submittedName>
        <fullName evidence="2">Uncharacterized protein</fullName>
    </submittedName>
</protein>
<dbReference type="Proteomes" id="UP000038045">
    <property type="component" value="Unplaced"/>
</dbReference>